<evidence type="ECO:0000313" key="7">
    <source>
        <dbReference type="EMBL" id="ORY20339.1"/>
    </source>
</evidence>
<dbReference type="SMART" id="SM00220">
    <property type="entry name" value="S_TKc"/>
    <property type="match status" value="1"/>
</dbReference>
<accession>A0A1Y2ACP8</accession>
<organism evidence="7 8">
    <name type="scientific">Rhizoclosmatium globosum</name>
    <dbReference type="NCBI Taxonomy" id="329046"/>
    <lineage>
        <taxon>Eukaryota</taxon>
        <taxon>Fungi</taxon>
        <taxon>Fungi incertae sedis</taxon>
        <taxon>Chytridiomycota</taxon>
        <taxon>Chytridiomycota incertae sedis</taxon>
        <taxon>Chytridiomycetes</taxon>
        <taxon>Chytridiales</taxon>
        <taxon>Chytriomycetaceae</taxon>
        <taxon>Rhizoclosmatium</taxon>
    </lineage>
</organism>
<evidence type="ECO:0000256" key="2">
    <source>
        <dbReference type="ARBA" id="ARBA00022741"/>
    </source>
</evidence>
<feature type="domain" description="Protein kinase" evidence="6">
    <location>
        <begin position="11"/>
        <end position="269"/>
    </location>
</feature>
<dbReference type="PANTHER" id="PTHR44329">
    <property type="entry name" value="SERINE/THREONINE-PROTEIN KINASE TNNI3K-RELATED"/>
    <property type="match status" value="1"/>
</dbReference>
<dbReference type="PROSITE" id="PS50011">
    <property type="entry name" value="PROTEIN_KINASE_DOM"/>
    <property type="match status" value="1"/>
</dbReference>
<dbReference type="STRING" id="329046.A0A1Y2ACP8"/>
<dbReference type="SUPFAM" id="SSF56112">
    <property type="entry name" value="Protein kinase-like (PK-like)"/>
    <property type="match status" value="1"/>
</dbReference>
<dbReference type="AlphaFoldDB" id="A0A1Y2ACP8"/>
<evidence type="ECO:0000313" key="8">
    <source>
        <dbReference type="Proteomes" id="UP000193642"/>
    </source>
</evidence>
<keyword evidence="7" id="KW-0418">Kinase</keyword>
<dbReference type="Gene3D" id="1.10.510.10">
    <property type="entry name" value="Transferase(Phosphotransferase) domain 1"/>
    <property type="match status" value="1"/>
</dbReference>
<dbReference type="PROSITE" id="PS00108">
    <property type="entry name" value="PROTEIN_KINASE_ST"/>
    <property type="match status" value="1"/>
</dbReference>
<dbReference type="InterPro" id="IPR011009">
    <property type="entry name" value="Kinase-like_dom_sf"/>
</dbReference>
<keyword evidence="2 4" id="KW-0547">Nucleotide-binding</keyword>
<dbReference type="InterPro" id="IPR017441">
    <property type="entry name" value="Protein_kinase_ATP_BS"/>
</dbReference>
<dbReference type="GO" id="GO:0005524">
    <property type="term" value="F:ATP binding"/>
    <property type="evidence" value="ECO:0007669"/>
    <property type="project" value="UniProtKB-UniRule"/>
</dbReference>
<dbReference type="InterPro" id="IPR051681">
    <property type="entry name" value="Ser/Thr_Kinases-Pseudokinases"/>
</dbReference>
<proteinExistence type="inferred from homology"/>
<comment type="similarity">
    <text evidence="5">Belongs to the protein kinase superfamily.</text>
</comment>
<evidence type="ECO:0000256" key="4">
    <source>
        <dbReference type="PROSITE-ProRule" id="PRU10141"/>
    </source>
</evidence>
<dbReference type="InterPro" id="IPR001245">
    <property type="entry name" value="Ser-Thr/Tyr_kinase_cat_dom"/>
</dbReference>
<keyword evidence="3 4" id="KW-0067">ATP-binding</keyword>
<comment type="caution">
    <text evidence="7">The sequence shown here is derived from an EMBL/GenBank/DDBJ whole genome shotgun (WGS) entry which is preliminary data.</text>
</comment>
<keyword evidence="7" id="KW-0808">Transferase</keyword>
<evidence type="ECO:0000256" key="5">
    <source>
        <dbReference type="RuleBase" id="RU000304"/>
    </source>
</evidence>
<dbReference type="Pfam" id="PF07714">
    <property type="entry name" value="PK_Tyr_Ser-Thr"/>
    <property type="match status" value="1"/>
</dbReference>
<dbReference type="OrthoDB" id="10261027at2759"/>
<dbReference type="InterPro" id="IPR000719">
    <property type="entry name" value="Prot_kinase_dom"/>
</dbReference>
<dbReference type="EMBL" id="MCGO01000243">
    <property type="protein sequence ID" value="ORY20339.1"/>
    <property type="molecule type" value="Genomic_DNA"/>
</dbReference>
<dbReference type="PROSITE" id="PS00107">
    <property type="entry name" value="PROTEIN_KINASE_ATP"/>
    <property type="match status" value="1"/>
</dbReference>
<dbReference type="InterPro" id="IPR008271">
    <property type="entry name" value="Ser/Thr_kinase_AS"/>
</dbReference>
<keyword evidence="8" id="KW-1185">Reference proteome</keyword>
<gene>
    <name evidence="7" type="ORF">BCR33DRAFT_730304</name>
</gene>
<dbReference type="GO" id="GO:0004674">
    <property type="term" value="F:protein serine/threonine kinase activity"/>
    <property type="evidence" value="ECO:0007669"/>
    <property type="project" value="UniProtKB-KW"/>
</dbReference>
<reference evidence="7 8" key="1">
    <citation type="submission" date="2016-07" db="EMBL/GenBank/DDBJ databases">
        <title>Pervasive Adenine N6-methylation of Active Genes in Fungi.</title>
        <authorList>
            <consortium name="DOE Joint Genome Institute"/>
            <person name="Mondo S.J."/>
            <person name="Dannebaum R.O."/>
            <person name="Kuo R.C."/>
            <person name="Labutti K."/>
            <person name="Haridas S."/>
            <person name="Kuo A."/>
            <person name="Salamov A."/>
            <person name="Ahrendt S.R."/>
            <person name="Lipzen A."/>
            <person name="Sullivan W."/>
            <person name="Andreopoulos W.B."/>
            <person name="Clum A."/>
            <person name="Lindquist E."/>
            <person name="Daum C."/>
            <person name="Ramamoorthy G.K."/>
            <person name="Gryganskyi A."/>
            <person name="Culley D."/>
            <person name="Magnuson J.K."/>
            <person name="James T.Y."/>
            <person name="O'Malley M.A."/>
            <person name="Stajich J.E."/>
            <person name="Spatafora J.W."/>
            <person name="Visel A."/>
            <person name="Grigoriev I.V."/>
        </authorList>
    </citation>
    <scope>NUCLEOTIDE SEQUENCE [LARGE SCALE GENOMIC DNA]</scope>
    <source>
        <strain evidence="7 8">JEL800</strain>
    </source>
</reference>
<evidence type="ECO:0000256" key="3">
    <source>
        <dbReference type="ARBA" id="ARBA00022840"/>
    </source>
</evidence>
<sequence>MKVPLIPNVTLNENEILGSGAYGTVYGGTYGTSRVALKTFNNILINPEQVIAAIQAEGELWFALKHPNIAMFWGIALTSKGEPMLVVDRLDMNLLTRLHTGQVPTNQERTKWLLEIAHAFQYLHSFNPPVLHRDLKPDNILLDDHGKAVLKDLGLSRVQTLSELSRLGILGILYAPPESCIRGYTAAPQYDVYSYGMVMYEVWTCQRPFAEHDMRYPQTVIDMVMSGKRPRRTPDIPDQVWNLIERCWAHDPKQRPTFDTIYYEIHSWKFDAPIPPQTQTAAQGATSITNPFRQYNSAEKDTNFL</sequence>
<dbReference type="PIRSF" id="PIRSF000654">
    <property type="entry name" value="Integrin-linked_kinase"/>
    <property type="match status" value="1"/>
</dbReference>
<feature type="binding site" evidence="4">
    <location>
        <position position="38"/>
    </location>
    <ligand>
        <name>ATP</name>
        <dbReference type="ChEBI" id="CHEBI:30616"/>
    </ligand>
</feature>
<evidence type="ECO:0000259" key="6">
    <source>
        <dbReference type="PROSITE" id="PS50011"/>
    </source>
</evidence>
<evidence type="ECO:0000256" key="1">
    <source>
        <dbReference type="ARBA" id="ARBA00022527"/>
    </source>
</evidence>
<name>A0A1Y2ACP8_9FUNG</name>
<dbReference type="Proteomes" id="UP000193642">
    <property type="component" value="Unassembled WGS sequence"/>
</dbReference>
<keyword evidence="1 5" id="KW-0723">Serine/threonine-protein kinase</keyword>
<protein>
    <submittedName>
        <fullName evidence="7">Kinase-like protein</fullName>
    </submittedName>
</protein>